<keyword evidence="2" id="KW-0812">Transmembrane</keyword>
<dbReference type="EMBL" id="LT629755">
    <property type="protein sequence ID" value="SDT39380.1"/>
    <property type="molecule type" value="Genomic_DNA"/>
</dbReference>
<evidence type="ECO:0000313" key="3">
    <source>
        <dbReference type="EMBL" id="SDT39380.1"/>
    </source>
</evidence>
<keyword evidence="2" id="KW-0472">Membrane</keyword>
<feature type="compositionally biased region" description="Low complexity" evidence="1">
    <location>
        <begin position="71"/>
        <end position="96"/>
    </location>
</feature>
<name>A0A1H2A0B6_9MICO</name>
<reference evidence="4" key="1">
    <citation type="submission" date="2016-10" db="EMBL/GenBank/DDBJ databases">
        <authorList>
            <person name="Varghese N."/>
            <person name="Submissions S."/>
        </authorList>
    </citation>
    <scope>NUCLEOTIDE SEQUENCE [LARGE SCALE GENOMIC DNA]</scope>
    <source>
        <strain evidence="4">CPCC 202695</strain>
    </source>
</reference>
<dbReference type="Proteomes" id="UP000199482">
    <property type="component" value="Chromosome I"/>
</dbReference>
<protein>
    <submittedName>
        <fullName evidence="3">Uncharacterized protein</fullName>
    </submittedName>
</protein>
<evidence type="ECO:0000256" key="1">
    <source>
        <dbReference type="SAM" id="MobiDB-lite"/>
    </source>
</evidence>
<proteinExistence type="predicted"/>
<dbReference type="STRING" id="589382.SAMN04489721_3444"/>
<feature type="transmembrane region" description="Helical" evidence="2">
    <location>
        <begin position="41"/>
        <end position="64"/>
    </location>
</feature>
<keyword evidence="2" id="KW-1133">Transmembrane helix</keyword>
<organism evidence="3 4">
    <name type="scientific">Agromyces flavus</name>
    <dbReference type="NCBI Taxonomy" id="589382"/>
    <lineage>
        <taxon>Bacteria</taxon>
        <taxon>Bacillati</taxon>
        <taxon>Actinomycetota</taxon>
        <taxon>Actinomycetes</taxon>
        <taxon>Micrococcales</taxon>
        <taxon>Microbacteriaceae</taxon>
        <taxon>Agromyces</taxon>
    </lineage>
</organism>
<feature type="region of interest" description="Disordered" evidence="1">
    <location>
        <begin position="70"/>
        <end position="112"/>
    </location>
</feature>
<accession>A0A1H2A0B6</accession>
<feature type="compositionally biased region" description="Pro residues" evidence="1">
    <location>
        <begin position="97"/>
        <end position="110"/>
    </location>
</feature>
<gene>
    <name evidence="3" type="ORF">SAMN04489721_3444</name>
</gene>
<evidence type="ECO:0000256" key="2">
    <source>
        <dbReference type="SAM" id="Phobius"/>
    </source>
</evidence>
<sequence length="418" mass="42869">MKTRPPTGDDLTRLLVSMKRNVLERAALEPVPAKQTSIRRLLGFGLGVVALFGVGAGAAVALMVSAPQDDAASPVADTPASTPTSPPTTEYSVTPSSAPPPPPAPAPPITAQPASRYGLDCGSLVDPALVSGVFTTDVAAIDPILSESGVGIAIPRRAAILAVGGSVCEWSNGVPMNDQYGTEPAYVGVTVSVVPRAAAGWSQYANQHGMPADERQCDATSCWASSAVGDAWVTVSAFAGGGFAADASGWSPLVDAVVATVGAAGPAAPATTPERMSWPVAEDCEALIPLDQARSITATPGAQVMIGAGGWSEWAEARLYADAWGCGWGVDDMNQVARVDRLHDGRWAYERMLQAGTSTPIELDGLASGEVASIRCDERYGTTCAVDLAVGQDWINVSANDEATAIALAEVLLGRVSG</sequence>
<dbReference type="AlphaFoldDB" id="A0A1H2A0B6"/>
<evidence type="ECO:0000313" key="4">
    <source>
        <dbReference type="Proteomes" id="UP000199482"/>
    </source>
</evidence>